<dbReference type="SUPFAM" id="SSF51338">
    <property type="entry name" value="Composite domain of metallo-dependent hydrolases"/>
    <property type="match status" value="1"/>
</dbReference>
<gene>
    <name evidence="2" type="ORF">SAMN04488008_103459</name>
</gene>
<keyword evidence="3" id="KW-1185">Reference proteome</keyword>
<dbReference type="Gene3D" id="3.10.310.70">
    <property type="match status" value="1"/>
</dbReference>
<evidence type="ECO:0000259" key="1">
    <source>
        <dbReference type="Pfam" id="PF07969"/>
    </source>
</evidence>
<dbReference type="STRING" id="228957.SAMN04488008_103459"/>
<dbReference type="InterPro" id="IPR011059">
    <property type="entry name" value="Metal-dep_hydrolase_composite"/>
</dbReference>
<dbReference type="Pfam" id="PF07969">
    <property type="entry name" value="Amidohydro_3"/>
    <property type="match status" value="1"/>
</dbReference>
<dbReference type="InterPro" id="IPR013108">
    <property type="entry name" value="Amidohydro_3"/>
</dbReference>
<name>A0A1H7PIX4_9FLAO</name>
<dbReference type="SUPFAM" id="SSF51556">
    <property type="entry name" value="Metallo-dependent hydrolases"/>
    <property type="match status" value="1"/>
</dbReference>
<evidence type="ECO:0000313" key="2">
    <source>
        <dbReference type="EMBL" id="SEL35721.1"/>
    </source>
</evidence>
<dbReference type="Gene3D" id="2.30.40.10">
    <property type="entry name" value="Urease, subunit C, domain 1"/>
    <property type="match status" value="1"/>
</dbReference>
<dbReference type="CDD" id="cd01300">
    <property type="entry name" value="YtcJ_like"/>
    <property type="match status" value="1"/>
</dbReference>
<feature type="domain" description="Amidohydrolase 3" evidence="1">
    <location>
        <begin position="74"/>
        <end position="546"/>
    </location>
</feature>
<accession>A0A1H7PIX4</accession>
<dbReference type="InterPro" id="IPR033932">
    <property type="entry name" value="YtcJ-like"/>
</dbReference>
<protein>
    <recommendedName>
        <fullName evidence="1">Amidohydrolase 3 domain-containing protein</fullName>
    </recommendedName>
</protein>
<dbReference type="OrthoDB" id="9767366at2"/>
<dbReference type="Proteomes" id="UP000198990">
    <property type="component" value="Unassembled WGS sequence"/>
</dbReference>
<dbReference type="PANTHER" id="PTHR22642:SF2">
    <property type="entry name" value="PROTEIN LONG AFTER FAR-RED 3"/>
    <property type="match status" value="1"/>
</dbReference>
<evidence type="ECO:0000313" key="3">
    <source>
        <dbReference type="Proteomes" id="UP000198990"/>
    </source>
</evidence>
<dbReference type="PANTHER" id="PTHR22642">
    <property type="entry name" value="IMIDAZOLONEPROPIONASE"/>
    <property type="match status" value="1"/>
</dbReference>
<dbReference type="AlphaFoldDB" id="A0A1H7PIX4"/>
<dbReference type="EMBL" id="FNZN01000003">
    <property type="protein sequence ID" value="SEL35721.1"/>
    <property type="molecule type" value="Genomic_DNA"/>
</dbReference>
<proteinExistence type="predicted"/>
<reference evidence="3" key="1">
    <citation type="submission" date="2016-10" db="EMBL/GenBank/DDBJ databases">
        <authorList>
            <person name="Varghese N."/>
            <person name="Submissions S."/>
        </authorList>
    </citation>
    <scope>NUCLEOTIDE SEQUENCE [LARGE SCALE GENOMIC DNA]</scope>
    <source>
        <strain evidence="3">DSM 16471</strain>
    </source>
</reference>
<sequence length="551" mass="61314">MNLIKHLIFSFFFTILLISCKTESIKADLIITNANIWTGNSDSPKAEAMAIKEDTILAIGSAIDIQKFKGESTEVIDVQNKFITPGFIDTHVHLLMGGNSLLSVQLRDAKTKNEFINRIAAFAKDIKPNQWIVEGNWDHTLWGGELPSKEWIDAFTGANPVAIYRMDGHMILANSAALKIAGIDKNTANVENGEIVKNPDGSPTGILKSEAMYLVLNKIPDLTNDEKAEAINVAQDYLISQGVTSIHDVDSLGGYEVLNTLKSAMKLKIRVYSADPLKNWKSISKTTTESKWLKNGLMKGFVDGSLGSHTAAFNEPYSDKLEDKGLFIANIDSLYHWVSNADNKNLQVTVHAIGDRANNTVLNTFERVIEENGNKDRRFRIEHAQHLAKEDISRFSKLNVIASMQPYHAIDDGRWAKELIGKERIKTTYAFKSLLDVNTTLVFSSDWPVAPASPIYGIYAAVTRQTIDNRNPEGWVPEQKINVSQALMAYTKNAAYSSFDENIKGTLELGKLADFVILSEDLMVIQPNKIKDVKVLETYIGGRKVYVSNLN</sequence>
<dbReference type="Gene3D" id="3.20.20.140">
    <property type="entry name" value="Metal-dependent hydrolases"/>
    <property type="match status" value="1"/>
</dbReference>
<dbReference type="GO" id="GO:0016810">
    <property type="term" value="F:hydrolase activity, acting on carbon-nitrogen (but not peptide) bonds"/>
    <property type="evidence" value="ECO:0007669"/>
    <property type="project" value="InterPro"/>
</dbReference>
<organism evidence="2 3">
    <name type="scientific">Maribacter orientalis</name>
    <dbReference type="NCBI Taxonomy" id="228957"/>
    <lineage>
        <taxon>Bacteria</taxon>
        <taxon>Pseudomonadati</taxon>
        <taxon>Bacteroidota</taxon>
        <taxon>Flavobacteriia</taxon>
        <taxon>Flavobacteriales</taxon>
        <taxon>Flavobacteriaceae</taxon>
        <taxon>Maribacter</taxon>
    </lineage>
</organism>
<dbReference type="RefSeq" id="WP_091622982.1">
    <property type="nucleotide sequence ID" value="NZ_FNZN01000003.1"/>
</dbReference>
<dbReference type="PROSITE" id="PS51257">
    <property type="entry name" value="PROKAR_LIPOPROTEIN"/>
    <property type="match status" value="1"/>
</dbReference>
<dbReference type="InterPro" id="IPR032466">
    <property type="entry name" value="Metal_Hydrolase"/>
</dbReference>